<dbReference type="RefSeq" id="XP_018993021.1">
    <property type="nucleotide sequence ID" value="XM_019139078.1"/>
</dbReference>
<evidence type="ECO:0000313" key="3">
    <source>
        <dbReference type="Proteomes" id="UP000094065"/>
    </source>
</evidence>
<reference evidence="2 3" key="1">
    <citation type="submission" date="2016-06" db="EMBL/GenBank/DDBJ databases">
        <title>Evolution of pathogenesis and genome organization in the Tremellales.</title>
        <authorList>
            <person name="Cuomo C."/>
            <person name="Litvintseva A."/>
            <person name="Heitman J."/>
            <person name="Chen Y."/>
            <person name="Sun S."/>
            <person name="Springer D."/>
            <person name="Dromer F."/>
            <person name="Young S."/>
            <person name="Zeng Q."/>
            <person name="Chapman S."/>
            <person name="Gujja S."/>
            <person name="Saif S."/>
            <person name="Birren B."/>
        </authorList>
    </citation>
    <scope>NUCLEOTIDE SEQUENCE [LARGE SCALE GENOMIC DNA]</scope>
    <source>
        <strain evidence="2 3">CBS 6039</strain>
    </source>
</reference>
<dbReference type="Proteomes" id="UP000094065">
    <property type="component" value="Unassembled WGS sequence"/>
</dbReference>
<protein>
    <submittedName>
        <fullName evidence="2">Uncharacterized protein</fullName>
    </submittedName>
</protein>
<dbReference type="GeneID" id="30156221"/>
<keyword evidence="3" id="KW-1185">Reference proteome</keyword>
<sequence length="184" mass="19521">MADDTTSAGSADAETTTEATTDQKNENTAGTGTLGTTVRKWKEEFSEWAKKTRSSFQTTWDTAKTKTKAGLDYTKSAGTKSKTAISNAWNSTKSTANSAWSKVSSVTSAAWKKVMSAYHWAVDGRKKTTPAAKTSDTDAASTDNTESKASEESKADVKSAEASTESDGDSKKPDNESKKDGDDG</sequence>
<proteinExistence type="predicted"/>
<comment type="caution">
    <text evidence="2">The sequence shown here is derived from an EMBL/GenBank/DDBJ whole genome shotgun (WGS) entry which is preliminary data.</text>
</comment>
<feature type="compositionally biased region" description="Polar residues" evidence="1">
    <location>
        <begin position="26"/>
        <end position="36"/>
    </location>
</feature>
<feature type="region of interest" description="Disordered" evidence="1">
    <location>
        <begin position="121"/>
        <end position="184"/>
    </location>
</feature>
<gene>
    <name evidence="2" type="ORF">L202_04912</name>
</gene>
<feature type="compositionally biased region" description="Basic and acidic residues" evidence="1">
    <location>
        <begin position="168"/>
        <end position="184"/>
    </location>
</feature>
<feature type="region of interest" description="Disordered" evidence="1">
    <location>
        <begin position="1"/>
        <end position="37"/>
    </location>
</feature>
<organism evidence="2 3">
    <name type="scientific">Cryptococcus amylolentus CBS 6039</name>
    <dbReference type="NCBI Taxonomy" id="1295533"/>
    <lineage>
        <taxon>Eukaryota</taxon>
        <taxon>Fungi</taxon>
        <taxon>Dikarya</taxon>
        <taxon>Basidiomycota</taxon>
        <taxon>Agaricomycotina</taxon>
        <taxon>Tremellomycetes</taxon>
        <taxon>Tremellales</taxon>
        <taxon>Cryptococcaceae</taxon>
        <taxon>Cryptococcus</taxon>
    </lineage>
</organism>
<evidence type="ECO:0000313" key="2">
    <source>
        <dbReference type="EMBL" id="ODN77785.1"/>
    </source>
</evidence>
<feature type="compositionally biased region" description="Basic and acidic residues" evidence="1">
    <location>
        <begin position="145"/>
        <end position="159"/>
    </location>
</feature>
<accession>A0A1E3HNR8</accession>
<dbReference type="Gene3D" id="1.20.120.20">
    <property type="entry name" value="Apolipoprotein"/>
    <property type="match status" value="1"/>
</dbReference>
<dbReference type="EMBL" id="AWGJ01000007">
    <property type="protein sequence ID" value="ODN77785.1"/>
    <property type="molecule type" value="Genomic_DNA"/>
</dbReference>
<dbReference type="AlphaFoldDB" id="A0A1E3HNR8"/>
<name>A0A1E3HNR8_9TREE</name>
<evidence type="ECO:0000256" key="1">
    <source>
        <dbReference type="SAM" id="MobiDB-lite"/>
    </source>
</evidence>
<feature type="compositionally biased region" description="Low complexity" evidence="1">
    <location>
        <begin position="129"/>
        <end position="144"/>
    </location>
</feature>
<feature type="compositionally biased region" description="Low complexity" evidence="1">
    <location>
        <begin position="1"/>
        <end position="22"/>
    </location>
</feature>